<dbReference type="SUPFAM" id="SSF158446">
    <property type="entry name" value="IVS-encoded protein-like"/>
    <property type="match status" value="1"/>
</dbReference>
<reference evidence="2 3" key="1">
    <citation type="submission" date="2017-04" db="EMBL/GenBank/DDBJ databases">
        <title>Presence of VIM-2 positive Pseudomonas species in chickens and their surrounding environment.</title>
        <authorList>
            <person name="Zhang R."/>
        </authorList>
    </citation>
    <scope>NUCLEOTIDE SEQUENCE [LARGE SCALE GENOMIC DNA]</scope>
    <source>
        <strain evidence="2 3">DZ-C18</strain>
    </source>
</reference>
<dbReference type="RefSeq" id="WP_084859254.1">
    <property type="nucleotide sequence ID" value="NZ_NBWC01000055.1"/>
</dbReference>
<dbReference type="InterPro" id="IPR055360">
    <property type="entry name" value="bAvd"/>
</dbReference>
<comment type="caution">
    <text evidence="2">The sequence shown here is derived from an EMBL/GenBank/DDBJ whole genome shotgun (WGS) entry which is preliminary data.</text>
</comment>
<dbReference type="Proteomes" id="UP000193675">
    <property type="component" value="Unassembled WGS sequence"/>
</dbReference>
<evidence type="ECO:0000313" key="3">
    <source>
        <dbReference type="Proteomes" id="UP000193675"/>
    </source>
</evidence>
<dbReference type="Pfam" id="PF22296">
    <property type="entry name" value="bAvd"/>
    <property type="match status" value="1"/>
</dbReference>
<gene>
    <name evidence="2" type="ORF">B7H17_26075</name>
</gene>
<evidence type="ECO:0000313" key="2">
    <source>
        <dbReference type="EMBL" id="ORL58068.1"/>
    </source>
</evidence>
<protein>
    <submittedName>
        <fullName evidence="2">Four helix bundle protein</fullName>
    </submittedName>
</protein>
<dbReference type="OrthoDB" id="8595978at2"/>
<dbReference type="CDD" id="cd16376">
    <property type="entry name" value="Avd_like"/>
    <property type="match status" value="1"/>
</dbReference>
<accession>A0A1X0ZLS8</accession>
<feature type="domain" description="bAvd-like" evidence="1">
    <location>
        <begin position="10"/>
        <end position="111"/>
    </location>
</feature>
<sequence length="117" mass="13080">MALHTELEIHKVAEELFQLSLNLVRHIPRDLKQVAGNKIRDVCLEILLLIGRANMARDKRQHLTQVIESTWALNYLFRALSDCGAISRGQHAKVMKLTASVGRQANAWKKSATAPAA</sequence>
<dbReference type="AlphaFoldDB" id="A0A1X0ZLS8"/>
<dbReference type="InterPro" id="IPR036583">
    <property type="entry name" value="23S_rRNA_IVS_sf"/>
</dbReference>
<organism evidence="2 3">
    <name type="scientific">Pseudomonas putida</name>
    <name type="common">Arthrobacter siderocapsulatus</name>
    <dbReference type="NCBI Taxonomy" id="303"/>
    <lineage>
        <taxon>Bacteria</taxon>
        <taxon>Pseudomonadati</taxon>
        <taxon>Pseudomonadota</taxon>
        <taxon>Gammaproteobacteria</taxon>
        <taxon>Pseudomonadales</taxon>
        <taxon>Pseudomonadaceae</taxon>
        <taxon>Pseudomonas</taxon>
    </lineage>
</organism>
<dbReference type="EMBL" id="NBWC01000055">
    <property type="protein sequence ID" value="ORL58068.1"/>
    <property type="molecule type" value="Genomic_DNA"/>
</dbReference>
<name>A0A1X0ZLS8_PSEPU</name>
<dbReference type="Gene3D" id="1.20.1440.60">
    <property type="entry name" value="23S rRNA-intervening sequence"/>
    <property type="match status" value="1"/>
</dbReference>
<evidence type="ECO:0000259" key="1">
    <source>
        <dbReference type="Pfam" id="PF22296"/>
    </source>
</evidence>
<proteinExistence type="predicted"/>